<evidence type="ECO:0000256" key="3">
    <source>
        <dbReference type="ARBA" id="ARBA00038054"/>
    </source>
</evidence>
<dbReference type="GO" id="GO:0010181">
    <property type="term" value="F:FMN binding"/>
    <property type="evidence" value="ECO:0007669"/>
    <property type="project" value="InterPro"/>
</dbReference>
<keyword evidence="2" id="KW-0285">Flavoprotein</keyword>
<dbReference type="GO" id="GO:0016646">
    <property type="term" value="F:oxidoreductase activity, acting on the CH-NH group of donors, NAD or NADP as acceptor"/>
    <property type="evidence" value="ECO:0007669"/>
    <property type="project" value="UniProtKB-ARBA"/>
</dbReference>
<gene>
    <name evidence="5" type="ORF">H9789_08635</name>
</gene>
<sequence>MRKNFGTKTWLYPMPVFIVAAYDEAGMPNAMNAAWGGIYTDDMVGICLADNHKTTQNILSTKAFTVSMATADHVAACDYLGLVSGNKETDKMNKSGFHTVKSEFVNAPVIEELPMTLECELVSYDPESCHMVGRIVNISADESILNEEGQIDLMRLQPITYDPIRHKYHVIGAEVGNAFSDGKKLK</sequence>
<evidence type="ECO:0000313" key="5">
    <source>
        <dbReference type="EMBL" id="MBU3853861.1"/>
    </source>
</evidence>
<protein>
    <submittedName>
        <fullName evidence="5">Flavin reductase family protein</fullName>
    </submittedName>
</protein>
<dbReference type="Proteomes" id="UP000823865">
    <property type="component" value="Unassembled WGS sequence"/>
</dbReference>
<feature type="domain" description="Flavin reductase like" evidence="4">
    <location>
        <begin position="11"/>
        <end position="161"/>
    </location>
</feature>
<reference evidence="5" key="1">
    <citation type="journal article" date="2021" name="PeerJ">
        <title>Extensive microbial diversity within the chicken gut microbiome revealed by metagenomics and culture.</title>
        <authorList>
            <person name="Gilroy R."/>
            <person name="Ravi A."/>
            <person name="Getino M."/>
            <person name="Pursley I."/>
            <person name="Horton D.L."/>
            <person name="Alikhan N.F."/>
            <person name="Baker D."/>
            <person name="Gharbi K."/>
            <person name="Hall N."/>
            <person name="Watson M."/>
            <person name="Adriaenssens E.M."/>
            <person name="Foster-Nyarko E."/>
            <person name="Jarju S."/>
            <person name="Secka A."/>
            <person name="Antonio M."/>
            <person name="Oren A."/>
            <person name="Chaudhuri R.R."/>
            <person name="La Ragione R."/>
            <person name="Hildebrand F."/>
            <person name="Pallen M.J."/>
        </authorList>
    </citation>
    <scope>NUCLEOTIDE SEQUENCE</scope>
    <source>
        <strain evidence="5">G3-2149</strain>
    </source>
</reference>
<dbReference type="InterPro" id="IPR052174">
    <property type="entry name" value="Flavoredoxin"/>
</dbReference>
<comment type="similarity">
    <text evidence="3">Belongs to the flavoredoxin family.</text>
</comment>
<dbReference type="PANTHER" id="PTHR43567:SF1">
    <property type="entry name" value="FLAVOREDOXIN"/>
    <property type="match status" value="1"/>
</dbReference>
<dbReference type="SUPFAM" id="SSF50475">
    <property type="entry name" value="FMN-binding split barrel"/>
    <property type="match status" value="1"/>
</dbReference>
<dbReference type="EMBL" id="JAHLFU010000181">
    <property type="protein sequence ID" value="MBU3853861.1"/>
    <property type="molecule type" value="Genomic_DNA"/>
</dbReference>
<dbReference type="InterPro" id="IPR002563">
    <property type="entry name" value="Flavin_Rdtase-like_dom"/>
</dbReference>
<accession>A0A9E2L7A0</accession>
<evidence type="ECO:0000313" key="6">
    <source>
        <dbReference type="Proteomes" id="UP000823865"/>
    </source>
</evidence>
<dbReference type="Gene3D" id="2.30.110.10">
    <property type="entry name" value="Electron Transport, Fmn-binding Protein, Chain A"/>
    <property type="match status" value="1"/>
</dbReference>
<proteinExistence type="inferred from homology"/>
<evidence type="ECO:0000259" key="4">
    <source>
        <dbReference type="SMART" id="SM00903"/>
    </source>
</evidence>
<evidence type="ECO:0000256" key="2">
    <source>
        <dbReference type="ARBA" id="ARBA00022630"/>
    </source>
</evidence>
<comment type="cofactor">
    <cofactor evidence="1">
        <name>FMN</name>
        <dbReference type="ChEBI" id="CHEBI:58210"/>
    </cofactor>
</comment>
<dbReference type="SMART" id="SM00903">
    <property type="entry name" value="Flavin_Reduct"/>
    <property type="match status" value="1"/>
</dbReference>
<dbReference type="Pfam" id="PF01613">
    <property type="entry name" value="Flavin_Reduct"/>
    <property type="match status" value="1"/>
</dbReference>
<dbReference type="InterPro" id="IPR012349">
    <property type="entry name" value="Split_barrel_FMN-bd"/>
</dbReference>
<name>A0A9E2L7A0_9BACT</name>
<organism evidence="5 6">
    <name type="scientific">Candidatus Paraprevotella stercoravium</name>
    <dbReference type="NCBI Taxonomy" id="2838725"/>
    <lineage>
        <taxon>Bacteria</taxon>
        <taxon>Pseudomonadati</taxon>
        <taxon>Bacteroidota</taxon>
        <taxon>Bacteroidia</taxon>
        <taxon>Bacteroidales</taxon>
        <taxon>Prevotellaceae</taxon>
        <taxon>Paraprevotella</taxon>
    </lineage>
</organism>
<evidence type="ECO:0000256" key="1">
    <source>
        <dbReference type="ARBA" id="ARBA00001917"/>
    </source>
</evidence>
<comment type="caution">
    <text evidence="5">The sequence shown here is derived from an EMBL/GenBank/DDBJ whole genome shotgun (WGS) entry which is preliminary data.</text>
</comment>
<reference evidence="5" key="2">
    <citation type="submission" date="2021-04" db="EMBL/GenBank/DDBJ databases">
        <authorList>
            <person name="Gilroy R."/>
        </authorList>
    </citation>
    <scope>NUCLEOTIDE SEQUENCE</scope>
    <source>
        <strain evidence="5">G3-2149</strain>
    </source>
</reference>
<dbReference type="PANTHER" id="PTHR43567">
    <property type="entry name" value="FLAVOREDOXIN-RELATED-RELATED"/>
    <property type="match status" value="1"/>
</dbReference>
<dbReference type="AlphaFoldDB" id="A0A9E2L7A0"/>